<dbReference type="InterPro" id="IPR003111">
    <property type="entry name" value="Lon_prtase_N"/>
</dbReference>
<dbReference type="PROSITE" id="PS50005">
    <property type="entry name" value="TPR"/>
    <property type="match status" value="2"/>
</dbReference>
<dbReference type="Gene3D" id="1.20.58.1480">
    <property type="match status" value="1"/>
</dbReference>
<evidence type="ECO:0000256" key="5">
    <source>
        <dbReference type="PROSITE-ProRule" id="PRU00339"/>
    </source>
</evidence>
<feature type="repeat" description="TPR" evidence="5">
    <location>
        <begin position="187"/>
        <end position="220"/>
    </location>
</feature>
<comment type="caution">
    <text evidence="8">The sequence shown here is derived from an EMBL/GenBank/DDBJ whole genome shotgun (WGS) entry which is preliminary data.</text>
</comment>
<evidence type="ECO:0000256" key="4">
    <source>
        <dbReference type="PROSITE-ProRule" id="PRU00175"/>
    </source>
</evidence>
<dbReference type="Gene3D" id="2.30.130.40">
    <property type="entry name" value="LON domain-like"/>
    <property type="match status" value="1"/>
</dbReference>
<dbReference type="InterPro" id="IPR013083">
    <property type="entry name" value="Znf_RING/FYVE/PHD"/>
</dbReference>
<dbReference type="InterPro" id="IPR046336">
    <property type="entry name" value="Lon_prtase_N_sf"/>
</dbReference>
<evidence type="ECO:0000259" key="6">
    <source>
        <dbReference type="PROSITE" id="PS50089"/>
    </source>
</evidence>
<dbReference type="AlphaFoldDB" id="A0A8T2VMX4"/>
<keyword evidence="2 4" id="KW-0863">Zinc-finger</keyword>
<dbReference type="OrthoDB" id="264917at2759"/>
<dbReference type="GO" id="GO:0008270">
    <property type="term" value="F:zinc ion binding"/>
    <property type="evidence" value="ECO:0007669"/>
    <property type="project" value="UniProtKB-KW"/>
</dbReference>
<feature type="domain" description="RING-type" evidence="6">
    <location>
        <begin position="260"/>
        <end position="298"/>
    </location>
</feature>
<evidence type="ECO:0000256" key="2">
    <source>
        <dbReference type="ARBA" id="ARBA00022771"/>
    </source>
</evidence>
<dbReference type="Proteomes" id="UP000825935">
    <property type="component" value="Chromosome 1"/>
</dbReference>
<dbReference type="PROSITE" id="PS51787">
    <property type="entry name" value="LON_N"/>
    <property type="match status" value="1"/>
</dbReference>
<reference evidence="8" key="1">
    <citation type="submission" date="2021-08" db="EMBL/GenBank/DDBJ databases">
        <title>WGS assembly of Ceratopteris richardii.</title>
        <authorList>
            <person name="Marchant D.B."/>
            <person name="Chen G."/>
            <person name="Jenkins J."/>
            <person name="Shu S."/>
            <person name="Leebens-Mack J."/>
            <person name="Grimwood J."/>
            <person name="Schmutz J."/>
            <person name="Soltis P."/>
            <person name="Soltis D."/>
            <person name="Chen Z.-H."/>
        </authorList>
    </citation>
    <scope>NUCLEOTIDE SEQUENCE</scope>
    <source>
        <strain evidence="8">Whitten #5841</strain>
        <tissue evidence="8">Leaf</tissue>
    </source>
</reference>
<accession>A0A8T2VMX4</accession>
<name>A0A8T2VMX4_CERRI</name>
<evidence type="ECO:0000313" key="8">
    <source>
        <dbReference type="EMBL" id="KAH7447076.1"/>
    </source>
</evidence>
<feature type="domain" description="Lon N-terminal" evidence="7">
    <location>
        <begin position="342"/>
        <end position="539"/>
    </location>
</feature>
<dbReference type="CDD" id="cd16514">
    <property type="entry name" value="RING-HC_LONFs_rpt2"/>
    <property type="match status" value="1"/>
</dbReference>
<dbReference type="InterPro" id="IPR011990">
    <property type="entry name" value="TPR-like_helical_dom_sf"/>
</dbReference>
<keyword evidence="9" id="KW-1185">Reference proteome</keyword>
<dbReference type="SMART" id="SM00464">
    <property type="entry name" value="LON"/>
    <property type="match status" value="1"/>
</dbReference>
<dbReference type="PROSITE" id="PS50089">
    <property type="entry name" value="ZF_RING_2"/>
    <property type="match status" value="1"/>
</dbReference>
<dbReference type="PANTHER" id="PTHR23327">
    <property type="entry name" value="RING FINGER PROTEIN 127"/>
    <property type="match status" value="1"/>
</dbReference>
<evidence type="ECO:0008006" key="10">
    <source>
        <dbReference type="Google" id="ProtNLM"/>
    </source>
</evidence>
<dbReference type="SUPFAM" id="SSF48452">
    <property type="entry name" value="TPR-like"/>
    <property type="match status" value="1"/>
</dbReference>
<dbReference type="PANTHER" id="PTHR23327:SF42">
    <property type="entry name" value="LON PEPTIDASE N-TERMINAL DOMAIN AND RING FINGER PROTEIN C14F5.10C"/>
    <property type="match status" value="1"/>
</dbReference>
<dbReference type="SMART" id="SM00184">
    <property type="entry name" value="RING"/>
    <property type="match status" value="1"/>
</dbReference>
<keyword evidence="5" id="KW-0802">TPR repeat</keyword>
<dbReference type="SMART" id="SM00028">
    <property type="entry name" value="TPR"/>
    <property type="match status" value="2"/>
</dbReference>
<dbReference type="GO" id="GO:0061630">
    <property type="term" value="F:ubiquitin protein ligase activity"/>
    <property type="evidence" value="ECO:0007669"/>
    <property type="project" value="TreeGrafter"/>
</dbReference>
<dbReference type="SUPFAM" id="SSF88697">
    <property type="entry name" value="PUA domain-like"/>
    <property type="match status" value="1"/>
</dbReference>
<gene>
    <name evidence="8" type="ORF">KP509_01G089900</name>
</gene>
<dbReference type="GO" id="GO:0005737">
    <property type="term" value="C:cytoplasm"/>
    <property type="evidence" value="ECO:0007669"/>
    <property type="project" value="UniProtKB-ARBA"/>
</dbReference>
<dbReference type="EMBL" id="CM035406">
    <property type="protein sequence ID" value="KAH7447076.1"/>
    <property type="molecule type" value="Genomic_DNA"/>
</dbReference>
<dbReference type="SUPFAM" id="SSF57850">
    <property type="entry name" value="RING/U-box"/>
    <property type="match status" value="1"/>
</dbReference>
<dbReference type="Pfam" id="PF13181">
    <property type="entry name" value="TPR_8"/>
    <property type="match status" value="1"/>
</dbReference>
<evidence type="ECO:0000259" key="7">
    <source>
        <dbReference type="PROSITE" id="PS51787"/>
    </source>
</evidence>
<feature type="repeat" description="TPR" evidence="5">
    <location>
        <begin position="95"/>
        <end position="128"/>
    </location>
</feature>
<protein>
    <recommendedName>
        <fullName evidence="10">LON peptidase N-terminal domain and RING finger protein 3</fullName>
    </recommendedName>
</protein>
<dbReference type="InterPro" id="IPR019734">
    <property type="entry name" value="TPR_rpt"/>
</dbReference>
<dbReference type="InterPro" id="IPR001841">
    <property type="entry name" value="Znf_RING"/>
</dbReference>
<dbReference type="OMA" id="MGMVVID"/>
<dbReference type="Gene3D" id="3.30.40.10">
    <property type="entry name" value="Zinc/RING finger domain, C3HC4 (zinc finger)"/>
    <property type="match status" value="1"/>
</dbReference>
<organism evidence="8 9">
    <name type="scientific">Ceratopteris richardii</name>
    <name type="common">Triangle waterfern</name>
    <dbReference type="NCBI Taxonomy" id="49495"/>
    <lineage>
        <taxon>Eukaryota</taxon>
        <taxon>Viridiplantae</taxon>
        <taxon>Streptophyta</taxon>
        <taxon>Embryophyta</taxon>
        <taxon>Tracheophyta</taxon>
        <taxon>Polypodiopsida</taxon>
        <taxon>Polypodiidae</taxon>
        <taxon>Polypodiales</taxon>
        <taxon>Pteridineae</taxon>
        <taxon>Pteridaceae</taxon>
        <taxon>Parkerioideae</taxon>
        <taxon>Ceratopteris</taxon>
    </lineage>
</organism>
<proteinExistence type="predicted"/>
<dbReference type="Pfam" id="PF02190">
    <property type="entry name" value="LON_substr_bdg"/>
    <property type="match status" value="1"/>
</dbReference>
<dbReference type="InterPro" id="IPR015947">
    <property type="entry name" value="PUA-like_sf"/>
</dbReference>
<dbReference type="Gene3D" id="1.25.40.10">
    <property type="entry name" value="Tetratricopeptide repeat domain"/>
    <property type="match status" value="1"/>
</dbReference>
<evidence type="ECO:0000313" key="9">
    <source>
        <dbReference type="Proteomes" id="UP000825935"/>
    </source>
</evidence>
<evidence type="ECO:0000256" key="3">
    <source>
        <dbReference type="ARBA" id="ARBA00022833"/>
    </source>
</evidence>
<sequence length="546" mass="62076">MGQRILAEDIAHTLLHSIVSFARRRTAHAFPSSSETLPNWSRVTTDMLHASGPGLFMPILCNKYEGRGFLVLNKNTSNLQDDAIASVPSEHLQSVQRLLQRGNSAFRNGTFETAIKEYSKAIKLLPLGHYILLSNRSLALCKLSQHLREIPAADSERNALFGSDPMYHAELAFRDAEKTIKLKSSWLKGYYRKGAALLLLERYDEAQEAFYEGLQMDPSSLPLQGALRKVELEMKKDHADVTNDQKRKRAKLQYNDDFDCVLCLKLLYEPVTTPCGHSFCRACLLQAMDHGNKCPICRVVLLLSPKTYPVSVTLKNIIEKNFHEEHAARKEEMDMKSSSDGKEILPFFVMDFVMPSEKIALNIFEPRYRLMVRRVMEGNHRMGMVGIDVQTGTIADVACEVEITECQPLPDGRFYLEIEGRRRCHLVKTWDQDGYRVGEVTWFKDKVVDDGASLAELRSTAESAANLARLWITEASQRDSHNGLVDRLNEAPSTNDPELFSFWVATLLHLPSGEKLRLLRLTDTRERLAQDLIFLRSWTSRGCRLQ</sequence>
<dbReference type="InterPro" id="IPR017907">
    <property type="entry name" value="Znf_RING_CS"/>
</dbReference>
<evidence type="ECO:0000256" key="1">
    <source>
        <dbReference type="ARBA" id="ARBA00022723"/>
    </source>
</evidence>
<keyword evidence="1" id="KW-0479">Metal-binding</keyword>
<keyword evidence="3" id="KW-0862">Zinc</keyword>
<dbReference type="PROSITE" id="PS00518">
    <property type="entry name" value="ZF_RING_1"/>
    <property type="match status" value="1"/>
</dbReference>
<dbReference type="Pfam" id="PF13923">
    <property type="entry name" value="zf-C3HC4_2"/>
    <property type="match status" value="1"/>
</dbReference>